<gene>
    <name evidence="8" type="ORF">EPL05_07110</name>
</gene>
<dbReference type="InterPro" id="IPR011583">
    <property type="entry name" value="Chitinase_II/V-like_cat"/>
</dbReference>
<comment type="similarity">
    <text evidence="6">Belongs to the glycosyl hydrolase 18 family.</text>
</comment>
<dbReference type="EC" id="3.2.1.14" evidence="2"/>
<dbReference type="InterPro" id="IPR001223">
    <property type="entry name" value="Glyco_hydro18_cat"/>
</dbReference>
<dbReference type="Gene3D" id="3.40.5.30">
    <property type="entry name" value="(Trans)glycosidases - domain 2"/>
    <property type="match status" value="1"/>
</dbReference>
<dbReference type="InterPro" id="IPR050314">
    <property type="entry name" value="Glycosyl_Hydrlase_18"/>
</dbReference>
<dbReference type="PANTHER" id="PTHR11177">
    <property type="entry name" value="CHITINASE"/>
    <property type="match status" value="1"/>
</dbReference>
<reference evidence="8 9" key="1">
    <citation type="submission" date="2019-01" db="EMBL/GenBank/DDBJ databases">
        <title>Mucilaginibacter antarcticum sp. nov., isolated from antarctic soil.</title>
        <authorList>
            <person name="Yan Y.-Q."/>
            <person name="Du Z.-J."/>
        </authorList>
    </citation>
    <scope>NUCLEOTIDE SEQUENCE [LARGE SCALE GENOMIC DNA]</scope>
    <source>
        <strain evidence="8 9">F01003</strain>
    </source>
</reference>
<evidence type="ECO:0000256" key="3">
    <source>
        <dbReference type="ARBA" id="ARBA00022801"/>
    </source>
</evidence>
<dbReference type="SUPFAM" id="SSF51445">
    <property type="entry name" value="(Trans)glycosidases"/>
    <property type="match status" value="1"/>
</dbReference>
<evidence type="ECO:0000313" key="9">
    <source>
        <dbReference type="Proteomes" id="UP000286701"/>
    </source>
</evidence>
<dbReference type="PROSITE" id="PS01095">
    <property type="entry name" value="GH18_1"/>
    <property type="match status" value="1"/>
</dbReference>
<dbReference type="Pfam" id="PF00704">
    <property type="entry name" value="Glyco_hydro_18"/>
    <property type="match status" value="1"/>
</dbReference>
<dbReference type="AlphaFoldDB" id="A0A444MQD8"/>
<dbReference type="EMBL" id="SBIW01000003">
    <property type="protein sequence ID" value="RWY53831.1"/>
    <property type="molecule type" value="Genomic_DNA"/>
</dbReference>
<evidence type="ECO:0000313" key="8">
    <source>
        <dbReference type="EMBL" id="RWY53831.1"/>
    </source>
</evidence>
<evidence type="ECO:0000256" key="6">
    <source>
        <dbReference type="RuleBase" id="RU004453"/>
    </source>
</evidence>
<dbReference type="InterPro" id="IPR017853">
    <property type="entry name" value="GH"/>
</dbReference>
<feature type="domain" description="GH18" evidence="7">
    <location>
        <begin position="56"/>
        <end position="348"/>
    </location>
</feature>
<evidence type="ECO:0000256" key="5">
    <source>
        <dbReference type="RuleBase" id="RU000489"/>
    </source>
</evidence>
<dbReference type="GO" id="GO:0005975">
    <property type="term" value="P:carbohydrate metabolic process"/>
    <property type="evidence" value="ECO:0007669"/>
    <property type="project" value="InterPro"/>
</dbReference>
<keyword evidence="9" id="KW-1185">Reference proteome</keyword>
<accession>A0A444MQD8</accession>
<dbReference type="Proteomes" id="UP000286701">
    <property type="component" value="Unassembled WGS sequence"/>
</dbReference>
<evidence type="ECO:0000256" key="1">
    <source>
        <dbReference type="ARBA" id="ARBA00000822"/>
    </source>
</evidence>
<dbReference type="InterPro" id="IPR001579">
    <property type="entry name" value="Glyco_hydro_18_chit_AS"/>
</dbReference>
<dbReference type="OrthoDB" id="9775889at2"/>
<comment type="caution">
    <text evidence="8">The sequence shown here is derived from an EMBL/GenBank/DDBJ whole genome shotgun (WGS) entry which is preliminary data.</text>
</comment>
<keyword evidence="4 5" id="KW-0326">Glycosidase</keyword>
<dbReference type="PROSITE" id="PS51910">
    <property type="entry name" value="GH18_2"/>
    <property type="match status" value="1"/>
</dbReference>
<name>A0A444MQD8_9SPHI</name>
<evidence type="ECO:0000256" key="4">
    <source>
        <dbReference type="ARBA" id="ARBA00023295"/>
    </source>
</evidence>
<dbReference type="SMART" id="SM00636">
    <property type="entry name" value="Glyco_18"/>
    <property type="match status" value="1"/>
</dbReference>
<dbReference type="GO" id="GO:0008061">
    <property type="term" value="F:chitin binding"/>
    <property type="evidence" value="ECO:0007669"/>
    <property type="project" value="InterPro"/>
</dbReference>
<evidence type="ECO:0000259" key="7">
    <source>
        <dbReference type="PROSITE" id="PS51910"/>
    </source>
</evidence>
<protein>
    <recommendedName>
        <fullName evidence="2">chitinase</fullName>
        <ecNumber evidence="2">3.2.1.14</ecNumber>
    </recommendedName>
</protein>
<evidence type="ECO:0000256" key="2">
    <source>
        <dbReference type="ARBA" id="ARBA00012729"/>
    </source>
</evidence>
<proteinExistence type="inferred from homology"/>
<organism evidence="8 9">
    <name type="scientific">Mucilaginibacter gilvus</name>
    <dbReference type="NCBI Taxonomy" id="2305909"/>
    <lineage>
        <taxon>Bacteria</taxon>
        <taxon>Pseudomonadati</taxon>
        <taxon>Bacteroidota</taxon>
        <taxon>Sphingobacteriia</taxon>
        <taxon>Sphingobacteriales</taxon>
        <taxon>Sphingobacteriaceae</taxon>
        <taxon>Mucilaginibacter</taxon>
    </lineage>
</organism>
<dbReference type="PROSITE" id="PS51257">
    <property type="entry name" value="PROKAR_LIPOPROTEIN"/>
    <property type="match status" value="1"/>
</dbReference>
<comment type="catalytic activity">
    <reaction evidence="1">
        <text>Random endo-hydrolysis of N-acetyl-beta-D-glucosaminide (1-&gt;4)-beta-linkages in chitin and chitodextrins.</text>
        <dbReference type="EC" id="3.2.1.14"/>
    </reaction>
</comment>
<sequence>MTGQRAFGGINYNITMMSKNIWCAIFMVIGMISCKKGGAKPEVKVDDTTPTVSASFRVVGYLRAHNVEDGQAIKFDFSKLTHLNIAFINPDAAGNFTAVEGLSALVAAAHAKNVKVLASIGGGLAPAYYTTLIADKGSRAKLVSSIAALTDQYNLDGIDVDLEGSFVDGNYETFIVDLKKALQPKSKLLTTAIATVYATQYTNKALAQFDFINIMSYDKTGPWKPEKPGQHSPYNMAVEDLDYWAGTRGIAKEKLSLGLPFYGYGFGAGVREDMTFADIIKTYPGAEDKDEVTVAAGGTMYYNGKPTIKSKTTLALQKAGGIMVWQLLQDAGGTNSLLNIIDAEVKAAKK</sequence>
<dbReference type="PANTHER" id="PTHR11177:SF317">
    <property type="entry name" value="CHITINASE 12-RELATED"/>
    <property type="match status" value="1"/>
</dbReference>
<keyword evidence="3 5" id="KW-0378">Hydrolase</keyword>
<dbReference type="Gene3D" id="3.20.20.80">
    <property type="entry name" value="Glycosidases"/>
    <property type="match status" value="1"/>
</dbReference>
<dbReference type="GO" id="GO:0008843">
    <property type="term" value="F:endochitinase activity"/>
    <property type="evidence" value="ECO:0007669"/>
    <property type="project" value="UniProtKB-EC"/>
</dbReference>